<keyword evidence="2" id="KW-0479">Metal-binding</keyword>
<evidence type="ECO:0000256" key="5">
    <source>
        <dbReference type="ARBA" id="ARBA00023242"/>
    </source>
</evidence>
<accession>A0A2R6NGY4</accession>
<evidence type="ECO:0000256" key="2">
    <source>
        <dbReference type="ARBA" id="ARBA00022723"/>
    </source>
</evidence>
<dbReference type="InterPro" id="IPR008906">
    <property type="entry name" value="HATC_C_dom"/>
</dbReference>
<dbReference type="PANTHER" id="PTHR46481">
    <property type="entry name" value="ZINC FINGER BED DOMAIN-CONTAINING PROTEIN 4"/>
    <property type="match status" value="1"/>
</dbReference>
<reference evidence="7 8" key="1">
    <citation type="submission" date="2018-02" db="EMBL/GenBank/DDBJ databases">
        <title>Genome sequence of the basidiomycete white-rot fungus Phlebia centrifuga.</title>
        <authorList>
            <person name="Granchi Z."/>
            <person name="Peng M."/>
            <person name="de Vries R.P."/>
            <person name="Hilden K."/>
            <person name="Makela M.R."/>
            <person name="Grigoriev I."/>
            <person name="Riley R."/>
        </authorList>
    </citation>
    <scope>NUCLEOTIDE SEQUENCE [LARGE SCALE GENOMIC DNA]</scope>
    <source>
        <strain evidence="7 8">FBCC195</strain>
    </source>
</reference>
<evidence type="ECO:0000256" key="1">
    <source>
        <dbReference type="ARBA" id="ARBA00004123"/>
    </source>
</evidence>
<organism evidence="7 8">
    <name type="scientific">Hermanssonia centrifuga</name>
    <dbReference type="NCBI Taxonomy" id="98765"/>
    <lineage>
        <taxon>Eukaryota</taxon>
        <taxon>Fungi</taxon>
        <taxon>Dikarya</taxon>
        <taxon>Basidiomycota</taxon>
        <taxon>Agaricomycotina</taxon>
        <taxon>Agaricomycetes</taxon>
        <taxon>Polyporales</taxon>
        <taxon>Meruliaceae</taxon>
        <taxon>Hermanssonia</taxon>
    </lineage>
</organism>
<dbReference type="AlphaFoldDB" id="A0A2R6NGY4"/>
<dbReference type="InterPro" id="IPR012337">
    <property type="entry name" value="RNaseH-like_sf"/>
</dbReference>
<evidence type="ECO:0000313" key="8">
    <source>
        <dbReference type="Proteomes" id="UP000186601"/>
    </source>
</evidence>
<keyword evidence="8" id="KW-1185">Reference proteome</keyword>
<feature type="domain" description="HAT C-terminal dimerisation" evidence="6">
    <location>
        <begin position="482"/>
        <end position="560"/>
    </location>
</feature>
<protein>
    <recommendedName>
        <fullName evidence="6">HAT C-terminal dimerisation domain-containing protein</fullName>
    </recommendedName>
</protein>
<dbReference type="GO" id="GO:0008270">
    <property type="term" value="F:zinc ion binding"/>
    <property type="evidence" value="ECO:0007669"/>
    <property type="project" value="UniProtKB-KW"/>
</dbReference>
<dbReference type="OrthoDB" id="2802474at2759"/>
<name>A0A2R6NGY4_9APHY</name>
<dbReference type="Proteomes" id="UP000186601">
    <property type="component" value="Unassembled WGS sequence"/>
</dbReference>
<keyword evidence="3" id="KW-0863">Zinc-finger</keyword>
<evidence type="ECO:0000256" key="4">
    <source>
        <dbReference type="ARBA" id="ARBA00022833"/>
    </source>
</evidence>
<sequence>MPKKERVIAYSELTFKRAAIEWMISTNQPIQALEHPTFNNMIQIASRATNGVSIPSRKACRSEIIRLFYEEVHRLIAVLADKDKVKGLISLTCDAWQAGNTDGYFAVTAHWIEENSTDHHWELRSALIGFTQLNNAHTGERLGQALFKIVDRLGIADKIGHVTCDNAKNNGTMLKEFAFQLEKKTGKAFDYIRRRINKSPHYNPADPDNHLNFGESGYCDEVGLIRAITVKERSSAKRKEIFRQVQLRIGILQPLQLLLDMPVRWSSTYVMLNRAELKKDCVNIFVYEIGLQEKSVDKRAKLDSLRPTEAEWERVKLFVDLLGHADHAQQAFSSDQVSTLHLAIPALEALYKAWDSRRGRDKYRHFVDALSAGVEKVSEYYDKTEDSDAYIVTMYLHPEKKGSHFKKHWSLSLQTNARTHMEKIFREKHIEMFGTSTSAPLSKAPSMKITTLLRELSDDESDHDSLLSSDVPCAFDEPWKAEFNRYLETKEQMLQGVDIIHWWGSNAHRYPVWAQLARDYLAIMASSVSSERAFSQGGLTISPRRNRLKADVVEAIQFVKCSVQKDLIFREAAPSSATEVNLEAEQLATADDEMADSDDAGSTFTQPGSWCSLLDLDDEDLYE</sequence>
<evidence type="ECO:0000259" key="6">
    <source>
        <dbReference type="Pfam" id="PF05699"/>
    </source>
</evidence>
<keyword evidence="5" id="KW-0539">Nucleus</keyword>
<dbReference type="Pfam" id="PF05699">
    <property type="entry name" value="Dimer_Tnp_hAT"/>
    <property type="match status" value="1"/>
</dbReference>
<gene>
    <name evidence="7" type="ORF">PHLCEN_2v12541</name>
</gene>
<proteinExistence type="predicted"/>
<evidence type="ECO:0000256" key="3">
    <source>
        <dbReference type="ARBA" id="ARBA00022771"/>
    </source>
</evidence>
<dbReference type="PANTHER" id="PTHR46481:SF10">
    <property type="entry name" value="ZINC FINGER BED DOMAIN-CONTAINING PROTEIN 39"/>
    <property type="match status" value="1"/>
</dbReference>
<dbReference type="GO" id="GO:0005634">
    <property type="term" value="C:nucleus"/>
    <property type="evidence" value="ECO:0007669"/>
    <property type="project" value="UniProtKB-SubCell"/>
</dbReference>
<comment type="caution">
    <text evidence="7">The sequence shown here is derived from an EMBL/GenBank/DDBJ whole genome shotgun (WGS) entry which is preliminary data.</text>
</comment>
<evidence type="ECO:0000313" key="7">
    <source>
        <dbReference type="EMBL" id="PSR71581.1"/>
    </source>
</evidence>
<dbReference type="InterPro" id="IPR052035">
    <property type="entry name" value="ZnF_BED_domain_contain"/>
</dbReference>
<dbReference type="SUPFAM" id="SSF53098">
    <property type="entry name" value="Ribonuclease H-like"/>
    <property type="match status" value="1"/>
</dbReference>
<comment type="subcellular location">
    <subcellularLocation>
        <location evidence="1">Nucleus</location>
    </subcellularLocation>
</comment>
<keyword evidence="4" id="KW-0862">Zinc</keyword>
<dbReference type="GO" id="GO:0046983">
    <property type="term" value="F:protein dimerization activity"/>
    <property type="evidence" value="ECO:0007669"/>
    <property type="project" value="InterPro"/>
</dbReference>
<dbReference type="EMBL" id="MLYV02001264">
    <property type="protein sequence ID" value="PSR71581.1"/>
    <property type="molecule type" value="Genomic_DNA"/>
</dbReference>